<evidence type="ECO:0000256" key="4">
    <source>
        <dbReference type="ARBA" id="ARBA00023054"/>
    </source>
</evidence>
<feature type="coiled-coil region" evidence="6">
    <location>
        <begin position="1855"/>
        <end position="2038"/>
    </location>
</feature>
<feature type="compositionally biased region" description="Basic and acidic residues" evidence="7">
    <location>
        <begin position="2335"/>
        <end position="2351"/>
    </location>
</feature>
<feature type="coiled-coil region" evidence="6">
    <location>
        <begin position="3425"/>
        <end position="3481"/>
    </location>
</feature>
<evidence type="ECO:0000256" key="3">
    <source>
        <dbReference type="ARBA" id="ARBA00022553"/>
    </source>
</evidence>
<feature type="region of interest" description="Disordered" evidence="7">
    <location>
        <begin position="2084"/>
        <end position="2120"/>
    </location>
</feature>
<dbReference type="Pfam" id="PF10495">
    <property type="entry name" value="PACT_coil_coil"/>
    <property type="match status" value="1"/>
</dbReference>
<dbReference type="GO" id="GO:0005813">
    <property type="term" value="C:centrosome"/>
    <property type="evidence" value="ECO:0007669"/>
    <property type="project" value="UniProtKB-SubCell"/>
</dbReference>
<feature type="region of interest" description="Disordered" evidence="7">
    <location>
        <begin position="1"/>
        <end position="69"/>
    </location>
</feature>
<dbReference type="InterPro" id="IPR019528">
    <property type="entry name" value="PACT_domain"/>
</dbReference>
<dbReference type="InterPro" id="IPR028745">
    <property type="entry name" value="AKAP9/Pericentrin"/>
</dbReference>
<feature type="compositionally biased region" description="Basic and acidic residues" evidence="7">
    <location>
        <begin position="3890"/>
        <end position="3926"/>
    </location>
</feature>
<evidence type="ECO:0000256" key="1">
    <source>
        <dbReference type="ARBA" id="ARBA00004300"/>
    </source>
</evidence>
<comment type="caution">
    <text evidence="9">The sequence shown here is derived from an EMBL/GenBank/DDBJ whole genome shotgun (WGS) entry which is preliminary data.</text>
</comment>
<accession>A0A9Q1DV21</accession>
<feature type="coiled-coil region" evidence="6">
    <location>
        <begin position="1421"/>
        <end position="1536"/>
    </location>
</feature>
<dbReference type="PANTHER" id="PTHR44981">
    <property type="entry name" value="PERICENTRIN-LIKE PROTEIN, ISOFORM F"/>
    <property type="match status" value="1"/>
</dbReference>
<feature type="coiled-coil region" evidence="6">
    <location>
        <begin position="2750"/>
        <end position="3096"/>
    </location>
</feature>
<feature type="compositionally biased region" description="Basic and acidic residues" evidence="7">
    <location>
        <begin position="2088"/>
        <end position="2105"/>
    </location>
</feature>
<reference evidence="9" key="1">
    <citation type="journal article" date="2023" name="Science">
        <title>Genome structures resolve the early diversification of teleost fishes.</title>
        <authorList>
            <person name="Parey E."/>
            <person name="Louis A."/>
            <person name="Montfort J."/>
            <person name="Bouchez O."/>
            <person name="Roques C."/>
            <person name="Iampietro C."/>
            <person name="Lluch J."/>
            <person name="Castinel A."/>
            <person name="Donnadieu C."/>
            <person name="Desvignes T."/>
            <person name="Floi Bucao C."/>
            <person name="Jouanno E."/>
            <person name="Wen M."/>
            <person name="Mejri S."/>
            <person name="Dirks R."/>
            <person name="Jansen H."/>
            <person name="Henkel C."/>
            <person name="Chen W.J."/>
            <person name="Zahm M."/>
            <person name="Cabau C."/>
            <person name="Klopp C."/>
            <person name="Thompson A.W."/>
            <person name="Robinson-Rechavi M."/>
            <person name="Braasch I."/>
            <person name="Lecointre G."/>
            <person name="Bobe J."/>
            <person name="Postlethwait J.H."/>
            <person name="Berthelot C."/>
            <person name="Roest Crollius H."/>
            <person name="Guiguen Y."/>
        </authorList>
    </citation>
    <scope>NUCLEOTIDE SEQUENCE</scope>
    <source>
        <strain evidence="9">Concon-B</strain>
    </source>
</reference>
<feature type="compositionally biased region" description="Basic and acidic residues" evidence="7">
    <location>
        <begin position="439"/>
        <end position="456"/>
    </location>
</feature>
<keyword evidence="3" id="KW-0597">Phosphoprotein</keyword>
<feature type="region of interest" description="Disordered" evidence="7">
    <location>
        <begin position="3179"/>
        <end position="3202"/>
    </location>
</feature>
<gene>
    <name evidence="9" type="ORF">COCON_G00048590</name>
</gene>
<protein>
    <recommendedName>
        <fullName evidence="8">Pericentrin/AKAP-450 centrosomal targeting domain-containing protein</fullName>
    </recommendedName>
</protein>
<evidence type="ECO:0000256" key="5">
    <source>
        <dbReference type="ARBA" id="ARBA00023212"/>
    </source>
</evidence>
<feature type="compositionally biased region" description="Polar residues" evidence="7">
    <location>
        <begin position="562"/>
        <end position="573"/>
    </location>
</feature>
<feature type="coiled-coil region" evidence="6">
    <location>
        <begin position="3521"/>
        <end position="3611"/>
    </location>
</feature>
<evidence type="ECO:0000259" key="8">
    <source>
        <dbReference type="Pfam" id="PF10495"/>
    </source>
</evidence>
<feature type="region of interest" description="Disordered" evidence="7">
    <location>
        <begin position="555"/>
        <end position="584"/>
    </location>
</feature>
<feature type="domain" description="Pericentrin/AKAP-450 centrosomal targeting" evidence="8">
    <location>
        <begin position="4150"/>
        <end position="4231"/>
    </location>
</feature>
<feature type="compositionally biased region" description="Low complexity" evidence="7">
    <location>
        <begin position="3927"/>
        <end position="3941"/>
    </location>
</feature>
<feature type="coiled-coil region" evidence="6">
    <location>
        <begin position="1326"/>
        <end position="1364"/>
    </location>
</feature>
<feature type="region of interest" description="Disordered" evidence="7">
    <location>
        <begin position="3890"/>
        <end position="3941"/>
    </location>
</feature>
<dbReference type="PANTHER" id="PTHR44981:SF3">
    <property type="entry name" value="PERICENTRIN"/>
    <property type="match status" value="1"/>
</dbReference>
<evidence type="ECO:0000313" key="10">
    <source>
        <dbReference type="Proteomes" id="UP001152803"/>
    </source>
</evidence>
<feature type="coiled-coil region" evidence="6">
    <location>
        <begin position="131"/>
        <end position="172"/>
    </location>
</feature>
<feature type="coiled-coil region" evidence="6">
    <location>
        <begin position="2533"/>
        <end position="2567"/>
    </location>
</feature>
<feature type="compositionally biased region" description="Basic and acidic residues" evidence="7">
    <location>
        <begin position="1"/>
        <end position="14"/>
    </location>
</feature>
<feature type="region of interest" description="Disordered" evidence="7">
    <location>
        <begin position="258"/>
        <end position="277"/>
    </location>
</feature>
<feature type="coiled-coil region" evidence="6">
    <location>
        <begin position="775"/>
        <end position="865"/>
    </location>
</feature>
<feature type="coiled-coil region" evidence="6">
    <location>
        <begin position="1189"/>
        <end position="1216"/>
    </location>
</feature>
<proteinExistence type="predicted"/>
<evidence type="ECO:0000256" key="6">
    <source>
        <dbReference type="SAM" id="Coils"/>
    </source>
</evidence>
<dbReference type="Proteomes" id="UP001152803">
    <property type="component" value="Unassembled WGS sequence"/>
</dbReference>
<feature type="coiled-coil region" evidence="6">
    <location>
        <begin position="1729"/>
        <end position="1826"/>
    </location>
</feature>
<organism evidence="9 10">
    <name type="scientific">Conger conger</name>
    <name type="common">Conger eel</name>
    <name type="synonym">Muraena conger</name>
    <dbReference type="NCBI Taxonomy" id="82655"/>
    <lineage>
        <taxon>Eukaryota</taxon>
        <taxon>Metazoa</taxon>
        <taxon>Chordata</taxon>
        <taxon>Craniata</taxon>
        <taxon>Vertebrata</taxon>
        <taxon>Euteleostomi</taxon>
        <taxon>Actinopterygii</taxon>
        <taxon>Neopterygii</taxon>
        <taxon>Teleostei</taxon>
        <taxon>Anguilliformes</taxon>
        <taxon>Congridae</taxon>
        <taxon>Conger</taxon>
    </lineage>
</organism>
<evidence type="ECO:0000256" key="7">
    <source>
        <dbReference type="SAM" id="MobiDB-lite"/>
    </source>
</evidence>
<keyword evidence="10" id="KW-1185">Reference proteome</keyword>
<feature type="compositionally biased region" description="Low complexity" evidence="7">
    <location>
        <begin position="3187"/>
        <end position="3202"/>
    </location>
</feature>
<comment type="subcellular location">
    <subcellularLocation>
        <location evidence="1">Cytoplasm</location>
        <location evidence="1">Cytoskeleton</location>
        <location evidence="1">Microtubule organizing center</location>
        <location evidence="1">Centrosome</location>
    </subcellularLocation>
</comment>
<feature type="coiled-coil region" evidence="6">
    <location>
        <begin position="4103"/>
        <end position="4130"/>
    </location>
</feature>
<keyword evidence="4 6" id="KW-0175">Coiled coil</keyword>
<evidence type="ECO:0000313" key="9">
    <source>
        <dbReference type="EMBL" id="KAJ8282340.1"/>
    </source>
</evidence>
<evidence type="ECO:0000256" key="2">
    <source>
        <dbReference type="ARBA" id="ARBA00022490"/>
    </source>
</evidence>
<feature type="compositionally biased region" description="Polar residues" evidence="7">
    <location>
        <begin position="261"/>
        <end position="275"/>
    </location>
</feature>
<sequence>MDQEERRKKLEAGRAKLAHFRQRKAKGDGTNPQKKTPKRKSPAVHSDDLSTQEHPLVAKACPADSVPIRSNGTLDEEVLRPAVDPLQMEPERENSLADEAAVSVCEAVEGRRGGKDQQQLQMALQERNEIISQLSTNLQEALRSRDQVQLEVMELTNQIQALQQQLQQASEFLRGRSQSSVELSQAQQQISLFQHSLQDQSTRLGLLQEELQESRQLTIEHKCLLAQKETEVTDLQEELSSTQSQLQQARLLRDQELASPRNHTSTTETHTQSPPADTLLERLRAELQAERVRGRHLEQLVCDFEEERGQLKEQLAGVREELSMEARQVGEEEEELRREVAQLNDLVRGLRERLQEEESAGRRLRAKHEADISNYELRLQSLEEERVADLAQLAEAHEAELKSLRDEVRWLPPHHGDHGDHSYQSGPEDPGESPGGAKAQKEHVNQETAGESREELSLNLSLPCDQDHLMEKYLASVAPRDNTWEDDSLEHSLLENSGNYRFEVDAEVEHERSKSEAVGQLMDTSSPHGRGCKVVEPGEELLISGQWESHVCATQGEDESGGSLTSGQGQILASPSPGPDGDSEVVDLGKALLMEQCRDLTTQLEERDQQVEELQDRLQSLTEEVQGVSERWSKAAQELESVRWELESERERRLHCEELVSRKTHEEDNLKNKLSFLQSQLDQRDQTGSPPDAQTDCLLLIGDLREEKEQLLAQLREQERLVRDLQEQKLAGDSVTSEVQALFGRQLSTLQTHRDGLQAQLDSQKTKSQAASQLLEQKTLELESALVELRQLRAELEEKGERLREMGEEKTDLESRLSCLEQNMANTEEALSQGAVEKAALKERLGETETKVKNVENILQTEREDFLSQLRILKEKESALEARLKSVGKDFVEQAKGQDEAVEVAMAQLRLAHEEEMCRLQGKHQEEVRSLNLEMEKALAHQKVKLEDEHKKQVALIKQVHEREHQREMAEVASRHKDAMEAAHQEHLLQAQAQQALELEALRLSLNNLHTAQLELSQNNLQHDKEAALRELQASLRDKWAQESAMLQTRQLFELEKSREQSHLEHQRQMDEFKRMWESQLSEDRTKMEALEADKIKALKRDWEQEAAKAQAEMQATLTETLQALSDTRGQLGQLQASKSQELQALEVELSQAWSDRDAAARAVEELVSSHKLVLQEKRDHARHLEELAVVSAEREKQLQQQLEKLQAEHTVVKQSSEHLRTQLECMRASRQELGELKEQLLARSSRVEDIERLKQEFSQQRRDLQEHNEAELAALRAYFEQRLRAAEEGYRQEIALLQLRLVEVDLEDSVLKTGDDSYLSEGKPAEEKNDIIAEITSKLEKHKEELDALREELEGRHQQELQHLRASLSLAYREDLLQAKTDLTDRYFSQIQDMKGRHSLELEQQRAKLSSSHIKELTKLRGAEREVQEVEVRAQLERRALELEAQKEALVEAHTAELKRVREEHGDLLSQVQEKLKQDCEEKLRATLEEAQREERERTTLELSQRHDEAMAALSQQLEAERERLRALQDSLETEQNPQLTAARQKIQARFDAELLEARSVMAEEVKELRAGLEERAEADLRQARSRLLEEQKQQVATSEELRQQLSEEHQGRHKAELHALEEKLCGKHKLDLEALETELCGKHKLDLEALETELCGKRKLDLEALETELCGKRKLDLEALETELRGKHRSQVDSLEADLRGKHRAEMVALETGLSAKHKAELDSLQAVLQETSLAQLEAQEAELQARHRQEREELEARMLSNMDTLETTYLAEVQAAREEGQRALRELRESGDGERREAERGRAAELERLRTEHRAHLQSVTEELRRELAQVHMDKFTAMAAELRDAQQLELSQALASQHEALEQQHRQALQNLRQEVLALEQTHSATLQELGEVRAVETQQGQERLTTLAALHRQQLQELRESSARELEEEVSRQRLRLQEEAGEALRQRRAQLTEAFAVEKAAILEQCEQKAQACRDTADGLTKQLQEGHAESAQLRTEVSRLQGALQGKSSEMETLETLLQRRERENQEGENLLVMLRADLSTAAQERRGLQKVLLEVLRNTIATEDLISKKISACMNSRAGGRGDETRKGSVDALGKAEEAEEEDSGPDSSLWSALTDEGLELSQRLSESLFAGAELEAEGEEFVLGACVRLRTAVDKLLELVTESARQLEQTQGTQAHMEERFSQGRQDAAQLVLQHRHVLDQLDLEAGLKSQLELELHKAEGLMEGYVAEKAALEEVLQQKETQTERLVEELEGLRVQLQELSEEHSLLLRQRDAIAGGLGDPEKELLREAERLAQERLDVQRQADKDRGGLLSRLKLLESELEEQESSRHEQEEKRRAQTEDLQQHIQALERQLKHHRQFMDEQAVEREHERDEFQQEIKKLEALLRHPNKPSGGGDGRGQKIEDLVLQVETLQAAIKEKMEDYNTLVLTKEQYQRDLAEQNEEIDKMAGRIRELEQALLNSSESNRALGQLEQELEKVRKTEQELLQDKEALQQQQYSNRLQISALQSKLDEGRHRFPENKAEQALKEQLEAVQQTLLNKEKEAEVLAGQLEQVQQDLAVKAEEVLQLHMQLTLLTEQNSICVSQLQNEISSLKETLTQLRRKEGGKGGNPASMLQLPLALLEEKNQEIDHLNEQILHLQQEVDVSKDNKDVEEKQAEMEELRSQVERLLSDQARLRQDKEEEVEQLHEVIHKLQEELAQLGPNRHEVSDSLEPNLEPHSFWPPHSQEESLCQELSSHCLQSSRDRLRELQAQLDLASGEKEALERLLLTQEHTFRGQVEALGQSLAEKTQRLLLLEEEGGALRADLSRREEELEVLSSRVRELEGGAEESDGQLREAELQRDKALADLSQEVELQEELLALKEEKVLLEQQVEELLALKEEKVQLEQQVEELQQVHEESSTAAETQRALVVEQEAKIRNLETVKQELFMERQALRQREGRLQEEIERLKREVTSNSYRIRELNSQLEEKVNKHAEAQKEVLTCAEETLAKAEGALREKEEQLTRLRAEHEALRAELAAVKEGLNSSTERAEKLLEEGQTKDKALADLEIHNQSLKSELRGLQEDLALQEEEVVYQQRELADLRERYGLQGPASCSSHSPSPPPAGPLPKTEDGFLSLLSRDHSLSSPEVLRKLDCSEDPPSAVFHASRLSELSALHSTSLDLHFKASPVGRAGSRPPEVLSPDLDPPSSCSPVSIVASGNLSGLDSLDAQKVDDFEQLGLTPSASPGCSTSTLSAQEWVSDGYGSNVSSELGTRLNVELATTERLDANFVEYLRNRGMDLTDHTDSAADSEGPSHELLSPELQGLLRRVYQEGCRVLALSHRPGGDAPPQTWQSEKRALQETVLSLRELLCKMADKHLKTDGADADWRRELLHAVRSVFDSERLSLRSELDSLITAQGLLDPAPLMSTLEQLLKQQEEQQCRSLEQLLSADRRSLLAEVQNLQSQLRITSLQSQEQLQQLQGSLSAAQEEGCQQRHQLRRQVELLEYRLQQEQACVEDLRGSLSSEQARGAEQRALLRAEQDALEQLKRQLEESSQRLGTAGLGQQELQQETRKLRMRLESEKVEQVVREEALQQEQLRVRQLQEELEQEQLRSRRQQDQEGQAHEVLRSSLEECRAQVTELRGALEQEAVVSSNLRMELQIERSRCEALIAQERTRVSDTLGQLEDQRARCGQLTDALNQLKLDNTRMLEEALAREKQIYAQKFEDAVAKEKQDYARKFEDVVTQEKQDYARKFEDVVAQEKQDYARKFEDLVAREKRDYARKLEDATAREKVSYTQNLDEEARRLIVELQAQLQQERGQREEQEAALQRLQERAAHAEPWQAEGEAQQEAGTRLHATMQELQAQRQEVARSLEEEKHRAALLQAELDALREKTSALKEKEQLREEQRERQRRLEKQEQADRERQHQRTSDKLQELQQQRAQDQQRVRQLQQTLADLGEKERQLTSQCRNPDPAQLNQPQLRLAQQQLQRAAVKLRHFLHAPSVRREGDLAQSEDGELRDLLRTLTDLDEDLKRLCSQNPCQMSSSSLVERLLKENSDLTNQLAMFSEDKVTLKHTVSCLEREMQGQRRTRAAREQLKSPEPVDAAQLSEKLAWQKERVSLQAALRRAEAELSRVTAEIENRPVMDCSSSKMSRLYGKYLRAESFRKALVYQKKYLLLLLGGFQDCEQVTLSLIARMGAYPSPADLQVAAPRSRPINRFRTSVRVVIAISRLRFLVRKWQKAIRKGPGVPAVSNGLGHSGGPRGEVLRQQHPGVILNSPPTRDPALSQRSVVSPLVAPMKSPFRLHNRLYPGPALMPTEGSLTQSQDPERSLTEYIQHLEAIQQRLGGVPQGSPTISYSRKSDR</sequence>
<feature type="coiled-coil region" evidence="6">
    <location>
        <begin position="1074"/>
        <end position="1120"/>
    </location>
</feature>
<dbReference type="OrthoDB" id="2020852at2759"/>
<feature type="coiled-coil region" evidence="6">
    <location>
        <begin position="4010"/>
        <end position="4061"/>
    </location>
</feature>
<dbReference type="EMBL" id="JAFJMO010000003">
    <property type="protein sequence ID" value="KAJ8282340.1"/>
    <property type="molecule type" value="Genomic_DNA"/>
</dbReference>
<feature type="coiled-coil region" evidence="6">
    <location>
        <begin position="597"/>
        <end position="631"/>
    </location>
</feature>
<feature type="coiled-coil region" evidence="6">
    <location>
        <begin position="197"/>
        <end position="252"/>
    </location>
</feature>
<feature type="coiled-coil region" evidence="6">
    <location>
        <begin position="701"/>
        <end position="728"/>
    </location>
</feature>
<feature type="coiled-coil region" evidence="6">
    <location>
        <begin position="280"/>
        <end position="407"/>
    </location>
</feature>
<name>A0A9Q1DV21_CONCO</name>
<feature type="coiled-coil region" evidence="6">
    <location>
        <begin position="2593"/>
        <end position="2707"/>
    </location>
</feature>
<feature type="coiled-coil region" evidence="6">
    <location>
        <begin position="1564"/>
        <end position="1610"/>
    </location>
</feature>
<dbReference type="GO" id="GO:0007165">
    <property type="term" value="P:signal transduction"/>
    <property type="evidence" value="ECO:0007669"/>
    <property type="project" value="InterPro"/>
</dbReference>
<dbReference type="GO" id="GO:0060090">
    <property type="term" value="F:molecular adaptor activity"/>
    <property type="evidence" value="ECO:0007669"/>
    <property type="project" value="InterPro"/>
</dbReference>
<feature type="region of interest" description="Disordered" evidence="7">
    <location>
        <begin position="4336"/>
        <end position="4356"/>
    </location>
</feature>
<feature type="compositionally biased region" description="Polar residues" evidence="7">
    <location>
        <begin position="4344"/>
        <end position="4356"/>
    </location>
</feature>
<feature type="region of interest" description="Disordered" evidence="7">
    <location>
        <begin position="3099"/>
        <end position="3124"/>
    </location>
</feature>
<feature type="region of interest" description="Disordered" evidence="7">
    <location>
        <begin position="3810"/>
        <end position="3842"/>
    </location>
</feature>
<feature type="region of interest" description="Disordered" evidence="7">
    <location>
        <begin position="410"/>
        <end position="456"/>
    </location>
</feature>
<feature type="compositionally biased region" description="Basic and acidic residues" evidence="7">
    <location>
        <begin position="410"/>
        <end position="421"/>
    </location>
</feature>
<keyword evidence="2" id="KW-0963">Cytoplasm</keyword>
<dbReference type="GO" id="GO:0005737">
    <property type="term" value="C:cytoplasm"/>
    <property type="evidence" value="ECO:0007669"/>
    <property type="project" value="UniProtKB-ARBA"/>
</dbReference>
<keyword evidence="5" id="KW-0206">Cytoskeleton</keyword>
<feature type="region of interest" description="Disordered" evidence="7">
    <location>
        <begin position="2331"/>
        <end position="2351"/>
    </location>
</feature>